<feature type="domain" description="D-alanyl-D-alanine carboxypeptidase-like core" evidence="2">
    <location>
        <begin position="72"/>
        <end position="200"/>
    </location>
</feature>
<dbReference type="CDD" id="cd14852">
    <property type="entry name" value="LD-carboxypeptidase"/>
    <property type="match status" value="1"/>
</dbReference>
<keyword evidence="3" id="KW-0378">Hydrolase</keyword>
<evidence type="ECO:0000256" key="1">
    <source>
        <dbReference type="SAM" id="MobiDB-lite"/>
    </source>
</evidence>
<dbReference type="EC" id="3.4.17.-" evidence="3"/>
<dbReference type="InterPro" id="IPR052179">
    <property type="entry name" value="DD-CPase-like"/>
</dbReference>
<sequence length="281" mass="29246">MGDHGTARQAVRAILCILFVLAAIGPVAARASDGGDRPGAEAVAFLGHLPYPEAPRSELVPAPGSVRGGCMVHGEVREALSRMLASARADGVEIRLLSCFRSHAHQRQLFCRAAGGRHCADVVRAARTVAPPGHSEHSTGFAVDFTQRAVTCPDVQPCFAQTPAGRWLARNGAVFGFEMSFPEGNAQGVEWEPWHWRWIGPPGDGAGGATAGARLTFQRARAMAAARPGGAALVATGPAPRPAARPAARNSEAAAPDSPAPPSPLFARVASSAAWHAARLD</sequence>
<accession>A0ABW3H848</accession>
<name>A0ABW3H848_9SPHN</name>
<protein>
    <submittedName>
        <fullName evidence="3">M15 family metallopeptidase</fullName>
        <ecNumber evidence="3">3.4.17.-</ecNumber>
    </submittedName>
</protein>
<evidence type="ECO:0000313" key="4">
    <source>
        <dbReference type="Proteomes" id="UP001596977"/>
    </source>
</evidence>
<dbReference type="Pfam" id="PF02557">
    <property type="entry name" value="VanY"/>
    <property type="match status" value="1"/>
</dbReference>
<dbReference type="InterPro" id="IPR003709">
    <property type="entry name" value="VanY-like_core_dom"/>
</dbReference>
<comment type="caution">
    <text evidence="3">The sequence shown here is derived from an EMBL/GenBank/DDBJ whole genome shotgun (WGS) entry which is preliminary data.</text>
</comment>
<evidence type="ECO:0000259" key="2">
    <source>
        <dbReference type="Pfam" id="PF02557"/>
    </source>
</evidence>
<gene>
    <name evidence="3" type="ORF">ACFQ1E_11020</name>
</gene>
<dbReference type="PANTHER" id="PTHR34385:SF1">
    <property type="entry name" value="PEPTIDOGLYCAN L-ALANYL-D-GLUTAMATE ENDOPEPTIDASE CWLK"/>
    <property type="match status" value="1"/>
</dbReference>
<evidence type="ECO:0000313" key="3">
    <source>
        <dbReference type="EMBL" id="MFD0946870.1"/>
    </source>
</evidence>
<dbReference type="InterPro" id="IPR058193">
    <property type="entry name" value="VanY/YodJ_core_dom"/>
</dbReference>
<dbReference type="PANTHER" id="PTHR34385">
    <property type="entry name" value="D-ALANYL-D-ALANINE CARBOXYPEPTIDASE"/>
    <property type="match status" value="1"/>
</dbReference>
<keyword evidence="3" id="KW-0121">Carboxypeptidase</keyword>
<feature type="compositionally biased region" description="Low complexity" evidence="1">
    <location>
        <begin position="242"/>
        <end position="257"/>
    </location>
</feature>
<feature type="region of interest" description="Disordered" evidence="1">
    <location>
        <begin position="235"/>
        <end position="265"/>
    </location>
</feature>
<keyword evidence="4" id="KW-1185">Reference proteome</keyword>
<dbReference type="Proteomes" id="UP001596977">
    <property type="component" value="Unassembled WGS sequence"/>
</dbReference>
<dbReference type="GO" id="GO:0004180">
    <property type="term" value="F:carboxypeptidase activity"/>
    <property type="evidence" value="ECO:0007669"/>
    <property type="project" value="UniProtKB-KW"/>
</dbReference>
<keyword evidence="3" id="KW-0645">Protease</keyword>
<dbReference type="SUPFAM" id="SSF55166">
    <property type="entry name" value="Hedgehog/DD-peptidase"/>
    <property type="match status" value="1"/>
</dbReference>
<dbReference type="Gene3D" id="3.30.1380.10">
    <property type="match status" value="1"/>
</dbReference>
<reference evidence="4" key="1">
    <citation type="journal article" date="2019" name="Int. J. Syst. Evol. Microbiol.">
        <title>The Global Catalogue of Microorganisms (GCM) 10K type strain sequencing project: providing services to taxonomists for standard genome sequencing and annotation.</title>
        <authorList>
            <consortium name="The Broad Institute Genomics Platform"/>
            <consortium name="The Broad Institute Genome Sequencing Center for Infectious Disease"/>
            <person name="Wu L."/>
            <person name="Ma J."/>
        </authorList>
    </citation>
    <scope>NUCLEOTIDE SEQUENCE [LARGE SCALE GENOMIC DNA]</scope>
    <source>
        <strain evidence="4">CCUG 62982</strain>
    </source>
</reference>
<dbReference type="InterPro" id="IPR009045">
    <property type="entry name" value="Zn_M74/Hedgehog-like"/>
</dbReference>
<organism evidence="3 4">
    <name type="scientific">Sphingomonas canadensis</name>
    <dbReference type="NCBI Taxonomy" id="1219257"/>
    <lineage>
        <taxon>Bacteria</taxon>
        <taxon>Pseudomonadati</taxon>
        <taxon>Pseudomonadota</taxon>
        <taxon>Alphaproteobacteria</taxon>
        <taxon>Sphingomonadales</taxon>
        <taxon>Sphingomonadaceae</taxon>
        <taxon>Sphingomonas</taxon>
    </lineage>
</organism>
<proteinExistence type="predicted"/>
<dbReference type="EMBL" id="JBHTJG010000004">
    <property type="protein sequence ID" value="MFD0946870.1"/>
    <property type="molecule type" value="Genomic_DNA"/>
</dbReference>